<sequence>MSVETRSATCEKVTSNEFHVAGVVIYAQSDRCESISQSLGMLPGAQVHVATPDGRMVVTLEGAHSLAIEEQLSAINALPGVHASALVYQHHENIESPE</sequence>
<gene>
    <name evidence="4 5" type="primary">napD</name>
    <name evidence="5" type="ORF">LMG28688_00654</name>
</gene>
<dbReference type="Proteomes" id="UP000494119">
    <property type="component" value="Unassembled WGS sequence"/>
</dbReference>
<comment type="similarity">
    <text evidence="4">Belongs to the NapD family.</text>
</comment>
<dbReference type="Gene3D" id="3.30.70.920">
    <property type="match status" value="1"/>
</dbReference>
<comment type="subunit">
    <text evidence="4">Interacts with the cytoplasmic NapA precursor.</text>
</comment>
<evidence type="ECO:0000313" key="6">
    <source>
        <dbReference type="Proteomes" id="UP000494119"/>
    </source>
</evidence>
<protein>
    <recommendedName>
        <fullName evidence="4">Chaperone NapD</fullName>
    </recommendedName>
    <alternativeName>
        <fullName evidence="4">NapA signal peptide-binding chaperone NapD</fullName>
    </alternativeName>
</protein>
<evidence type="ECO:0000256" key="1">
    <source>
        <dbReference type="ARBA" id="ARBA00004496"/>
    </source>
</evidence>
<dbReference type="PANTHER" id="PTHR38603:SF1">
    <property type="entry name" value="CHAPERONE NAPD"/>
    <property type="match status" value="1"/>
</dbReference>
<dbReference type="GO" id="GO:0051224">
    <property type="term" value="P:negative regulation of protein transport"/>
    <property type="evidence" value="ECO:0007669"/>
    <property type="project" value="UniProtKB-UniRule"/>
</dbReference>
<dbReference type="AlphaFoldDB" id="A0A6J5FJI5"/>
<dbReference type="InterPro" id="IPR005623">
    <property type="entry name" value="Chaperone_NapD_NO3_reduct"/>
</dbReference>
<comment type="subcellular location">
    <subcellularLocation>
        <location evidence="1 4">Cytoplasm</location>
    </subcellularLocation>
</comment>
<dbReference type="PANTHER" id="PTHR38603">
    <property type="entry name" value="CHAPERONE NAPD"/>
    <property type="match status" value="1"/>
</dbReference>
<proteinExistence type="inferred from homology"/>
<dbReference type="HAMAP" id="MF_02200">
    <property type="entry name" value="NapD"/>
    <property type="match status" value="1"/>
</dbReference>
<keyword evidence="2 4" id="KW-0963">Cytoplasm</keyword>
<organism evidence="5 6">
    <name type="scientific">Paraburkholderia caffeinitolerans</name>
    <dbReference type="NCBI Taxonomy" id="1723730"/>
    <lineage>
        <taxon>Bacteria</taxon>
        <taxon>Pseudomonadati</taxon>
        <taxon>Pseudomonadota</taxon>
        <taxon>Betaproteobacteria</taxon>
        <taxon>Burkholderiales</taxon>
        <taxon>Burkholderiaceae</taxon>
        <taxon>Paraburkholderia</taxon>
    </lineage>
</organism>
<reference evidence="5 6" key="1">
    <citation type="submission" date="2020-04" db="EMBL/GenBank/DDBJ databases">
        <authorList>
            <person name="De Canck E."/>
        </authorList>
    </citation>
    <scope>NUCLEOTIDE SEQUENCE [LARGE SCALE GENOMIC DNA]</scope>
    <source>
        <strain evidence="5 6">LMG 28688</strain>
    </source>
</reference>
<evidence type="ECO:0000313" key="5">
    <source>
        <dbReference type="EMBL" id="CAB3778967.1"/>
    </source>
</evidence>
<dbReference type="GO" id="GO:0005737">
    <property type="term" value="C:cytoplasm"/>
    <property type="evidence" value="ECO:0007669"/>
    <property type="project" value="UniProtKB-SubCell"/>
</dbReference>
<accession>A0A6J5FJI5</accession>
<comment type="function">
    <text evidence="4">Chaperone for NapA, the catalytic subunit of the periplasmic nitrate reductase. It binds directly and specifically to the twin-arginine signal peptide of NapA, preventing premature interaction with the Tat translocase and premature export.</text>
</comment>
<dbReference type="Pfam" id="PF03927">
    <property type="entry name" value="NapD"/>
    <property type="match status" value="1"/>
</dbReference>
<keyword evidence="6" id="KW-1185">Reference proteome</keyword>
<evidence type="ECO:0000256" key="2">
    <source>
        <dbReference type="ARBA" id="ARBA00022490"/>
    </source>
</evidence>
<keyword evidence="3 4" id="KW-0143">Chaperone</keyword>
<evidence type="ECO:0000256" key="3">
    <source>
        <dbReference type="ARBA" id="ARBA00023186"/>
    </source>
</evidence>
<evidence type="ECO:0000256" key="4">
    <source>
        <dbReference type="HAMAP-Rule" id="MF_02200"/>
    </source>
</evidence>
<dbReference type="EMBL" id="CADIKL010000003">
    <property type="protein sequence ID" value="CAB3778967.1"/>
    <property type="molecule type" value="Genomic_DNA"/>
</dbReference>
<name>A0A6J5FJI5_9BURK</name>
<dbReference type="GO" id="GO:0005048">
    <property type="term" value="F:signal sequence binding"/>
    <property type="evidence" value="ECO:0007669"/>
    <property type="project" value="UniProtKB-UniRule"/>
</dbReference>
<dbReference type="RefSeq" id="WP_227875297.1">
    <property type="nucleotide sequence ID" value="NZ_CADIKL010000003.1"/>
</dbReference>